<dbReference type="HOGENOM" id="CLU_2766645_0_0_4"/>
<keyword evidence="2" id="KW-1185">Reference proteome</keyword>
<organism evidence="1 2">
    <name type="scientific">Advenella kashmirensis (strain DSM 17095 / LMG 22695 / WT001)</name>
    <name type="common">Tetrathiobacter kashmirensis</name>
    <dbReference type="NCBI Taxonomy" id="1036672"/>
    <lineage>
        <taxon>Bacteria</taxon>
        <taxon>Pseudomonadati</taxon>
        <taxon>Pseudomonadota</taxon>
        <taxon>Betaproteobacteria</taxon>
        <taxon>Burkholderiales</taxon>
        <taxon>Alcaligenaceae</taxon>
    </lineage>
</organism>
<sequence>MIHRGAQNIGFDFWIVHLDNFAQRIAVWELDVMEKATAQKGVGQFFLVVGGDNDQRSMFGTNGLAVSYT</sequence>
<evidence type="ECO:0000313" key="1">
    <source>
        <dbReference type="EMBL" id="AFK63446.1"/>
    </source>
</evidence>
<reference evidence="1 2" key="1">
    <citation type="journal article" date="2011" name="J. Bacteriol.">
        <title>Whole-genome shotgun sequencing of the sulfur-oxidizing chemoautotroph Tetrathiobacter kashmirensis.</title>
        <authorList>
            <person name="Ghosh W."/>
            <person name="George A."/>
            <person name="Agarwal A."/>
            <person name="Raj P."/>
            <person name="Alam M."/>
            <person name="Pyne P."/>
            <person name="Das Gupta S.K."/>
        </authorList>
    </citation>
    <scope>NUCLEOTIDE SEQUENCE [LARGE SCALE GENOMIC DNA]</scope>
    <source>
        <strain evidence="1 2">WT001</strain>
    </source>
</reference>
<dbReference type="Proteomes" id="UP000005267">
    <property type="component" value="Chromosome"/>
</dbReference>
<proteinExistence type="predicted"/>
<dbReference type="AlphaFoldDB" id="I3UEK8"/>
<accession>I3UEK8</accession>
<dbReference type="EMBL" id="CP003555">
    <property type="protein sequence ID" value="AFK63446.1"/>
    <property type="molecule type" value="Genomic_DNA"/>
</dbReference>
<gene>
    <name evidence="1" type="ordered locus">TKWG_17780</name>
</gene>
<protein>
    <submittedName>
        <fullName evidence="1">Uncharacterized protein</fullName>
    </submittedName>
</protein>
<name>I3UEK8_ADVKW</name>
<dbReference type="KEGG" id="aka:TKWG_17780"/>
<evidence type="ECO:0000313" key="2">
    <source>
        <dbReference type="Proteomes" id="UP000005267"/>
    </source>
</evidence>
<reference evidence="2" key="2">
    <citation type="journal article" date="2013" name="PLoS ONE">
        <title>Genome implosion elicits host-confinement in Alcaligenaceae: evidence from the comparative genomics of Tetrathiobacter kashmirensis, a pathogen in the making.</title>
        <authorList>
            <person name="Ghosh W."/>
            <person name="Alam M."/>
            <person name="Roy C."/>
            <person name="Pyne P."/>
            <person name="George A."/>
            <person name="Chakraborty R."/>
            <person name="Majumder S."/>
            <person name="Agarwal A."/>
            <person name="Chakraborty S."/>
            <person name="Majumdar S."/>
            <person name="Gupta S.K."/>
        </authorList>
    </citation>
    <scope>NUCLEOTIDE SEQUENCE [LARGE SCALE GENOMIC DNA]</scope>
    <source>
        <strain evidence="2">WT001</strain>
    </source>
</reference>